<keyword evidence="1" id="KW-0812">Transmembrane</keyword>
<organism evidence="2 3">
    <name type="scientific">Crotalaria pallida</name>
    <name type="common">Smooth rattlebox</name>
    <name type="synonym">Crotalaria striata</name>
    <dbReference type="NCBI Taxonomy" id="3830"/>
    <lineage>
        <taxon>Eukaryota</taxon>
        <taxon>Viridiplantae</taxon>
        <taxon>Streptophyta</taxon>
        <taxon>Embryophyta</taxon>
        <taxon>Tracheophyta</taxon>
        <taxon>Spermatophyta</taxon>
        <taxon>Magnoliopsida</taxon>
        <taxon>eudicotyledons</taxon>
        <taxon>Gunneridae</taxon>
        <taxon>Pentapetalae</taxon>
        <taxon>rosids</taxon>
        <taxon>fabids</taxon>
        <taxon>Fabales</taxon>
        <taxon>Fabaceae</taxon>
        <taxon>Papilionoideae</taxon>
        <taxon>50 kb inversion clade</taxon>
        <taxon>genistoids sensu lato</taxon>
        <taxon>core genistoids</taxon>
        <taxon>Crotalarieae</taxon>
        <taxon>Crotalaria</taxon>
    </lineage>
</organism>
<keyword evidence="1" id="KW-1133">Transmembrane helix</keyword>
<evidence type="ECO:0000313" key="3">
    <source>
        <dbReference type="Proteomes" id="UP001372338"/>
    </source>
</evidence>
<keyword evidence="3" id="KW-1185">Reference proteome</keyword>
<evidence type="ECO:0000313" key="2">
    <source>
        <dbReference type="EMBL" id="KAK7251780.1"/>
    </source>
</evidence>
<dbReference type="Proteomes" id="UP001372338">
    <property type="component" value="Unassembled WGS sequence"/>
</dbReference>
<reference evidence="2 3" key="1">
    <citation type="submission" date="2024-01" db="EMBL/GenBank/DDBJ databases">
        <title>The genomes of 5 underutilized Papilionoideae crops provide insights into root nodulation and disease resistanc.</title>
        <authorList>
            <person name="Yuan L."/>
        </authorList>
    </citation>
    <scope>NUCLEOTIDE SEQUENCE [LARGE SCALE GENOMIC DNA]</scope>
    <source>
        <strain evidence="2">ZHUSHIDOU_FW_LH</strain>
        <tissue evidence="2">Leaf</tissue>
    </source>
</reference>
<dbReference type="AlphaFoldDB" id="A0AAN9HTQ8"/>
<feature type="transmembrane region" description="Helical" evidence="1">
    <location>
        <begin position="60"/>
        <end position="82"/>
    </location>
</feature>
<evidence type="ECO:0000256" key="1">
    <source>
        <dbReference type="SAM" id="Phobius"/>
    </source>
</evidence>
<proteinExistence type="predicted"/>
<gene>
    <name evidence="2" type="ORF">RIF29_35291</name>
</gene>
<dbReference type="EMBL" id="JAYWIO010000007">
    <property type="protein sequence ID" value="KAK7251780.1"/>
    <property type="molecule type" value="Genomic_DNA"/>
</dbReference>
<sequence>MRGKERRDLLMHINRDYTRSGTRTHDLGKGEILNVPAATNWAHTSSNSLTARGAPSLPPFLIHSLLFQVLTTFFFFFFFFFLL</sequence>
<accession>A0AAN9HTQ8</accession>
<protein>
    <submittedName>
        <fullName evidence="2">Uncharacterized protein</fullName>
    </submittedName>
</protein>
<name>A0AAN9HTQ8_CROPI</name>
<keyword evidence="1" id="KW-0472">Membrane</keyword>
<comment type="caution">
    <text evidence="2">The sequence shown here is derived from an EMBL/GenBank/DDBJ whole genome shotgun (WGS) entry which is preliminary data.</text>
</comment>